<feature type="region of interest" description="Disordered" evidence="6">
    <location>
        <begin position="1004"/>
        <end position="1024"/>
    </location>
</feature>
<dbReference type="CDD" id="cd12148">
    <property type="entry name" value="fungal_TF_MHR"/>
    <property type="match status" value="1"/>
</dbReference>
<feature type="compositionally biased region" description="Basic and acidic residues" evidence="6">
    <location>
        <begin position="2719"/>
        <end position="2731"/>
    </location>
</feature>
<feature type="repeat" description="WD" evidence="5">
    <location>
        <begin position="1031"/>
        <end position="1065"/>
    </location>
</feature>
<dbReference type="InterPro" id="IPR011598">
    <property type="entry name" value="bHLH_dom"/>
</dbReference>
<feature type="compositionally biased region" description="Polar residues" evidence="6">
    <location>
        <begin position="668"/>
        <end position="692"/>
    </location>
</feature>
<comment type="function">
    <text evidence="4">Essential component of the cytosolic iron-sulfur (Fe/S) protein assembly machinery. Required for the maturation of extramitochondrial Fe/S proteins.</text>
</comment>
<feature type="region of interest" description="Disordered" evidence="6">
    <location>
        <begin position="2226"/>
        <end position="2257"/>
    </location>
</feature>
<feature type="compositionally biased region" description="Polar residues" evidence="6">
    <location>
        <begin position="2640"/>
        <end position="2650"/>
    </location>
</feature>
<dbReference type="Pfam" id="PF00400">
    <property type="entry name" value="WD40"/>
    <property type="match status" value="6"/>
</dbReference>
<evidence type="ECO:0000313" key="9">
    <source>
        <dbReference type="EMBL" id="KAB5589470.1"/>
    </source>
</evidence>
<feature type="region of interest" description="Disordered" evidence="6">
    <location>
        <begin position="1"/>
        <end position="55"/>
    </location>
</feature>
<dbReference type="GO" id="GO:0016192">
    <property type="term" value="P:vesicle-mediated transport"/>
    <property type="evidence" value="ECO:0007669"/>
    <property type="project" value="UniProtKB-ARBA"/>
</dbReference>
<feature type="repeat" description="WD" evidence="5">
    <location>
        <begin position="973"/>
        <end position="1005"/>
    </location>
</feature>
<evidence type="ECO:0000256" key="3">
    <source>
        <dbReference type="ARBA" id="ARBA00023242"/>
    </source>
</evidence>
<dbReference type="PANTHER" id="PTHR19920">
    <property type="entry name" value="WD40 PROTEIN CIAO1"/>
    <property type="match status" value="1"/>
</dbReference>
<evidence type="ECO:0000256" key="6">
    <source>
        <dbReference type="SAM" id="MobiDB-lite"/>
    </source>
</evidence>
<dbReference type="HAMAP" id="MF_03037">
    <property type="entry name" value="ciao1"/>
    <property type="match status" value="1"/>
</dbReference>
<dbReference type="PROSITE" id="PS00678">
    <property type="entry name" value="WD_REPEATS_1"/>
    <property type="match status" value="1"/>
</dbReference>
<dbReference type="SUPFAM" id="SSF89009">
    <property type="entry name" value="GAT-like domain"/>
    <property type="match status" value="1"/>
</dbReference>
<dbReference type="InterPro" id="IPR036322">
    <property type="entry name" value="WD40_repeat_dom_sf"/>
</dbReference>
<evidence type="ECO:0000256" key="4">
    <source>
        <dbReference type="HAMAP-Rule" id="MF_03037"/>
    </source>
</evidence>
<dbReference type="GO" id="GO:0046983">
    <property type="term" value="F:protein dimerization activity"/>
    <property type="evidence" value="ECO:0007669"/>
    <property type="project" value="InterPro"/>
</dbReference>
<feature type="domain" description="VHS" evidence="7">
    <location>
        <begin position="2277"/>
        <end position="2407"/>
    </location>
</feature>
<keyword evidence="1 5" id="KW-0853">WD repeat</keyword>
<dbReference type="SMART" id="SM00320">
    <property type="entry name" value="WD40"/>
    <property type="match status" value="6"/>
</dbReference>
<feature type="region of interest" description="Disordered" evidence="6">
    <location>
        <begin position="2639"/>
        <end position="2783"/>
    </location>
</feature>
<feature type="region of interest" description="Disordered" evidence="6">
    <location>
        <begin position="2423"/>
        <end position="2447"/>
    </location>
</feature>
<feature type="compositionally biased region" description="Acidic residues" evidence="6">
    <location>
        <begin position="432"/>
        <end position="447"/>
    </location>
</feature>
<dbReference type="OrthoDB" id="2133190at2759"/>
<sequence>MNYESLSPAASLSPPSISSGDTDSEDHISSPANSFSYHINNSSSSSNTSVSESPDLGFEQFLPDIGLQATMEELGMSIDGWEQWNDSNKPLDPAMLFLDLDGLGGAGMPVSDASAALSPNPITASTPGIDPNLALPKSKFAAARASHLLTIPSAPTLDVPVQPAPKAEPLSAADDIAQRILARTRAAKQAQQPEPHLTVLQPHIPGSMPGIVMPSLPAPGTGSINPAATTAPDIPVNPDVFMQLDPSEAALSHEYLTILQNAHAMPDFFSTAFGAQAPTVPQPVAPAPPTMPDAAKNTTVQAPAPPLRTKTSHTTIERRYRTNLNTRITALRHAVPALRVLDKAAFPNEQPDENGLCDGVRPARKASKASVLGKATEYIRVLKRREKRLEGKVGGLKALVKCISGEEVVQEWEAEWVRIHGGPETDSIGVDDAPEAEGDGDDDDSDGDEPKAKRARANPLNTPNPAPATGEKRKRGRPRKSPQMETFPAPVAIAPAPASGENGKYLLGVFLFFSFFKGGVRYAPVHHTHVGSVISHASSVITSPSEVNSPWDFAHAAHTIFSIVLLMSLAWGWLRSWVGPRAARGEGGLQAAKNALAKGRALSALSRVWTATQLYFSPPESDGGRLVQREAVLALLLAPVFSPLARRFWAQAGQNLNRRAALTDSAESDQSNSEQDTPHTSGSSTPRLPSGASENFSVVQSAVLGLAVEDAEAAYVSALSGCGISGDERKSSDIFDFIAAAQVVNVMFDLAAGKFVEASGSSSGESETKISPEDAADAVRTVGRLGGGLRSQRLRAVVKAWESVCRTDGDRASSIGTPSSLEPVEGESEKLSGVRALVRVLELHRKVYPDAVSTPTLGGTSTTRAGSAALALRVALGMPVFDSSEELENARDMINIEAIQALMEKVRSYTIRKIAALAAHEDKAWQVAWNPDAPLLASCSTDKTVRLYSYSTPLSDSATGDHDYRFTHATTISTGHTKTVRTLAWAPGGKTLAVGSFDSTVSVWERPTGGDGGGDDDGDQPSGEWEMVSQLEGHENECKSVSYSHSGTLLASCSRDKSVWVWEVQPDAEFECLSVMMEHTQDVKAVTFHPREDILASASYDDTIKLYLDDPSDDCPCGEFLASSSDDKTIRIWRHVPTDTGPQFAGDWRPALDWQAHSRAIYSISWGRKLPGETSEDNLGYIASTGGDGRIKIWQILRTASGLTHAEVCCYDQAHGDAEVNCVSWCPRPNMYDVLATAGDDGMVNTWKISNTFVIGLLIKQDVGNPCLATELRNPSPVDTMDIPQLSEQPCGNSLDLLYADVTQPPVPERAHSKCAYKTEIRNPRTHANSPHSHPSAASLLPEAALSKVVISMGACEACRVEKASTLRAITRVCLIDSACSKNVNMLRAQTTNASDASHRPRGVEHKGHFSKSALGLYTFSSSSSEVPERGVLVDITKFDDVSRRKHRRPGHRASRSAGAIASIDAVQIAGSTSLVEQGLLKPSELVELHHLFMSKWNPCILILDPTIHTLPYLRNSELLLSAVLAVAAQDYPSRPELYDVLVHYARKLGGKELVHRVQTIDTIQAFLLLSLFPDWSTSFDQNRCWLDLGLALDLAKQLELANVASSFNPQNASALDRNLYRTWMICHNLDAITALVFDRPSSFGSISSEDKRWSRNPDDSLEAVVGVLTTPLQLINYHVRQQSSHDDLCISNVFLTIYDQSSTLKLQTNRYDVERNHATKSTLCKRTERPAAYLVSFGAYVSSQNSVIEPSEPKPEKNDSIFTVATPDQVSIGWSNIPGSGITLAAISILQSYIDVFDTHSCVKYTPGYFYAFGLLAAAVAYKLASDAGVDAVKVRVAMLVMRFSEILRLSPTVTKTELRSSIFSQVLDHIVRNSAHRAGGTSEGSSREPVIFSTASVFPAWWRLRQDHVSCRMTIPSRGMRCAKKSIKSVLPVQLACKVIPSPEVWMSVLLDHEGRAVLVIFLPSSRAHKTFSSLSIVTSISVIVLGLECGPLAAIKSQREDHVGHRTARTEIGDGLPAPGDRRSESVSCLFVDNPTIGQGALDACKSGQARAAKVVLLRFIVGRKAEFPDKEEFPQGLDMGAPGAVQRTTMGDEQSGVVRESWIVVSPAAMAPNRGSLENGMRLPALIPASRASSAGSIPHGAGPPATAPNPNYKLASEEREAIGHVEKDDRESFVARRRNRGSGMLAMFSSHEPRSSMEDMASIHSNHVPDKERHGFLGLFGTSRALEKEREKEREKEKEKEKERRDRPVDTNDRTTWDISRLIGWTTSTSVEDWIIVMEICDKANHSDNEAKDASKALRKDIQSVVSFPLAPAHPLQIRSPGRPALRCQSTLWAIMMCNCATYFVPHTTSRKFLGKIEDVALSPATSPVVRDRLVEVVGTSVYQLRDSKHLKPYQATWRKLRMHLKLAHPAQGLVINPDDPILNPTPHRPPSSLRLHPAEPAQPEIPSSVAAITHAISNIEVEPKERRDTQDTRERPRKTESTYGVISPEEDMRRLFEECEIARDNCRILADSLVYATPESATVDPLIKEFRQKCIKSQEIIAAQFDWAAATADRARAEQPTGEPTTEEQLLQALVTANAELNDVFKTYDDLERIAIHEREEAQVRERSRVELKLDRSKYQQLDGELVVLPSENHAASRSHSHTPIPTLAPARRPLPHPTPASPLVNSLAPPPPAPHGPRPLSRNRTPSPNLGSDHPEYVDDSSLESDMPPHVPSEKAMGKRRADPQPEEEDDWPDHSSLVPVESGNDDTSDSSSRRQEVFMYDAAEERKKKRVLGNN</sequence>
<dbReference type="InterPro" id="IPR001680">
    <property type="entry name" value="WD40_rpt"/>
</dbReference>
<dbReference type="Pfam" id="PF00010">
    <property type="entry name" value="HLH"/>
    <property type="match status" value="1"/>
</dbReference>
<feature type="region of interest" description="Disordered" evidence="6">
    <location>
        <begin position="660"/>
        <end position="692"/>
    </location>
</feature>
<dbReference type="CDD" id="cd21383">
    <property type="entry name" value="GAT_GGA_Tom1-like"/>
    <property type="match status" value="1"/>
</dbReference>
<dbReference type="InterPro" id="IPR008942">
    <property type="entry name" value="ENTH_VHS"/>
</dbReference>
<dbReference type="CDD" id="cd16980">
    <property type="entry name" value="VHS_Lsb5"/>
    <property type="match status" value="1"/>
</dbReference>
<feature type="compositionally biased region" description="Basic and acidic residues" evidence="6">
    <location>
        <begin position="2467"/>
        <end position="2486"/>
    </location>
</feature>
<feature type="compositionally biased region" description="Low complexity" evidence="6">
    <location>
        <begin position="1"/>
        <end position="19"/>
    </location>
</feature>
<feature type="repeat" description="WD" evidence="5">
    <location>
        <begin position="1116"/>
        <end position="1133"/>
    </location>
</feature>
<evidence type="ECO:0000259" key="7">
    <source>
        <dbReference type="PROSITE" id="PS50179"/>
    </source>
</evidence>
<feature type="region of interest" description="Disordered" evidence="6">
    <location>
        <begin position="421"/>
        <end position="489"/>
    </location>
</feature>
<reference evidence="9 10" key="1">
    <citation type="journal article" date="2019" name="Fungal Biol. Biotechnol.">
        <title>Draft genome sequence of fastidious pathogen Ceratobasidium theobromae, which causes vascular-streak dieback in Theobroma cacao.</title>
        <authorList>
            <person name="Ali S.S."/>
            <person name="Asman A."/>
            <person name="Shao J."/>
            <person name="Firmansyah A.P."/>
            <person name="Susilo A.W."/>
            <person name="Rosmana A."/>
            <person name="McMahon P."/>
            <person name="Junaid M."/>
            <person name="Guest D."/>
            <person name="Kheng T.Y."/>
            <person name="Meinhardt L.W."/>
            <person name="Bailey B.A."/>
        </authorList>
    </citation>
    <scope>NUCLEOTIDE SEQUENCE [LARGE SCALE GENOMIC DNA]</scope>
    <source>
        <strain evidence="9 10">CT2</strain>
    </source>
</reference>
<keyword evidence="10" id="KW-1185">Reference proteome</keyword>
<dbReference type="Gene3D" id="4.10.280.10">
    <property type="entry name" value="Helix-loop-helix DNA-binding domain"/>
    <property type="match status" value="1"/>
</dbReference>
<keyword evidence="3" id="KW-0539">Nucleus</keyword>
<evidence type="ECO:0000259" key="8">
    <source>
        <dbReference type="PROSITE" id="PS50888"/>
    </source>
</evidence>
<dbReference type="CDD" id="cd00200">
    <property type="entry name" value="WD40"/>
    <property type="match status" value="1"/>
</dbReference>
<dbReference type="InterPro" id="IPR028608">
    <property type="entry name" value="CIAO1/Cia1"/>
</dbReference>
<feature type="compositionally biased region" description="Pro residues" evidence="6">
    <location>
        <begin position="2675"/>
        <end position="2684"/>
    </location>
</feature>
<dbReference type="PROSITE" id="PS50082">
    <property type="entry name" value="WD_REPEATS_2"/>
    <property type="match status" value="5"/>
</dbReference>
<dbReference type="Pfam" id="PF04082">
    <property type="entry name" value="Fungal_trans"/>
    <property type="match status" value="1"/>
</dbReference>
<keyword evidence="2" id="KW-0677">Repeat</keyword>
<gene>
    <name evidence="4" type="primary">CIA1</name>
    <name evidence="9" type="ORF">CTheo_7083</name>
</gene>
<evidence type="ECO:0000256" key="5">
    <source>
        <dbReference type="PROSITE-ProRule" id="PRU00221"/>
    </source>
</evidence>
<dbReference type="SUPFAM" id="SSF47459">
    <property type="entry name" value="HLH, helix-loop-helix DNA-binding domain"/>
    <property type="match status" value="1"/>
</dbReference>
<dbReference type="GO" id="GO:0043130">
    <property type="term" value="F:ubiquitin binding"/>
    <property type="evidence" value="ECO:0007669"/>
    <property type="project" value="InterPro"/>
</dbReference>
<evidence type="ECO:0000256" key="1">
    <source>
        <dbReference type="ARBA" id="ARBA00022574"/>
    </source>
</evidence>
<dbReference type="SUPFAM" id="SSF48464">
    <property type="entry name" value="ENTH/VHS domain"/>
    <property type="match status" value="1"/>
</dbReference>
<dbReference type="SMART" id="SM00353">
    <property type="entry name" value="HLH"/>
    <property type="match status" value="1"/>
</dbReference>
<evidence type="ECO:0000313" key="10">
    <source>
        <dbReference type="Proteomes" id="UP000383932"/>
    </source>
</evidence>
<dbReference type="Gene3D" id="1.25.40.90">
    <property type="match status" value="1"/>
</dbReference>
<dbReference type="GO" id="GO:0003677">
    <property type="term" value="F:DNA binding"/>
    <property type="evidence" value="ECO:0007669"/>
    <property type="project" value="InterPro"/>
</dbReference>
<evidence type="ECO:0000256" key="2">
    <source>
        <dbReference type="ARBA" id="ARBA00022737"/>
    </source>
</evidence>
<feature type="compositionally biased region" description="Low complexity" evidence="6">
    <location>
        <begin position="33"/>
        <end position="53"/>
    </location>
</feature>
<dbReference type="GO" id="GO:0006351">
    <property type="term" value="P:DNA-templated transcription"/>
    <property type="evidence" value="ECO:0007669"/>
    <property type="project" value="InterPro"/>
</dbReference>
<dbReference type="SUPFAM" id="SSF50978">
    <property type="entry name" value="WD40 repeat-like"/>
    <property type="match status" value="1"/>
</dbReference>
<feature type="repeat" description="WD" evidence="5">
    <location>
        <begin position="917"/>
        <end position="952"/>
    </location>
</feature>
<feature type="compositionally biased region" description="Low complexity" evidence="6">
    <location>
        <begin position="457"/>
        <end position="469"/>
    </location>
</feature>
<comment type="caution">
    <text evidence="9">The sequence shown here is derived from an EMBL/GenBank/DDBJ whole genome shotgun (WGS) entry which is preliminary data.</text>
</comment>
<comment type="similarity">
    <text evidence="4">Belongs to the WD repeat CIA1 family.</text>
</comment>
<dbReference type="GO" id="GO:0097361">
    <property type="term" value="C:cytosolic [4Fe-4S] assembly targeting complex"/>
    <property type="evidence" value="ECO:0007669"/>
    <property type="project" value="InterPro"/>
</dbReference>
<dbReference type="EMBL" id="SSOP01000265">
    <property type="protein sequence ID" value="KAB5589470.1"/>
    <property type="molecule type" value="Genomic_DNA"/>
</dbReference>
<dbReference type="Proteomes" id="UP000383932">
    <property type="component" value="Unassembled WGS sequence"/>
</dbReference>
<dbReference type="GO" id="GO:0008270">
    <property type="term" value="F:zinc ion binding"/>
    <property type="evidence" value="ECO:0007669"/>
    <property type="project" value="InterPro"/>
</dbReference>
<name>A0A5N5QCG9_9AGAM</name>
<feature type="region of interest" description="Disordered" evidence="6">
    <location>
        <begin position="2463"/>
        <end position="2487"/>
    </location>
</feature>
<dbReference type="InterPro" id="IPR007219">
    <property type="entry name" value="XnlR_reg_dom"/>
</dbReference>
<dbReference type="InterPro" id="IPR002014">
    <property type="entry name" value="VHS_dom"/>
</dbReference>
<dbReference type="GO" id="GO:0016226">
    <property type="term" value="P:iron-sulfur cluster assembly"/>
    <property type="evidence" value="ECO:0007669"/>
    <property type="project" value="UniProtKB-UniRule"/>
</dbReference>
<dbReference type="PROSITE" id="PS50888">
    <property type="entry name" value="BHLH"/>
    <property type="match status" value="1"/>
</dbReference>
<protein>
    <recommendedName>
        <fullName evidence="4">Probable cytosolic iron-sulfur protein assembly protein 1</fullName>
    </recommendedName>
</protein>
<dbReference type="InterPro" id="IPR015943">
    <property type="entry name" value="WD40/YVTN_repeat-like_dom_sf"/>
</dbReference>
<feature type="repeat" description="WD" evidence="5">
    <location>
        <begin position="1076"/>
        <end position="1107"/>
    </location>
</feature>
<proteinExistence type="inferred from homology"/>
<feature type="compositionally biased region" description="Low complexity" evidence="6">
    <location>
        <begin position="2143"/>
        <end position="2156"/>
    </location>
</feature>
<dbReference type="PROSITE" id="PS50294">
    <property type="entry name" value="WD_REPEATS_REGION"/>
    <property type="match status" value="4"/>
</dbReference>
<dbReference type="GO" id="GO:0007034">
    <property type="term" value="P:vacuolar transport"/>
    <property type="evidence" value="ECO:0007669"/>
    <property type="project" value="UniProtKB-ARBA"/>
</dbReference>
<feature type="region of interest" description="Disordered" evidence="6">
    <location>
        <begin position="2136"/>
        <end position="2156"/>
    </location>
</feature>
<feature type="domain" description="BHLH" evidence="8">
    <location>
        <begin position="308"/>
        <end position="382"/>
    </location>
</feature>
<dbReference type="PROSITE" id="PS50179">
    <property type="entry name" value="VHS"/>
    <property type="match status" value="1"/>
</dbReference>
<dbReference type="Gene3D" id="2.130.10.10">
    <property type="entry name" value="YVTN repeat-like/Quinoprotein amine dehydrogenase"/>
    <property type="match status" value="1"/>
</dbReference>
<dbReference type="InterPro" id="IPR019775">
    <property type="entry name" value="WD40_repeat_CS"/>
</dbReference>
<dbReference type="Gene3D" id="1.20.58.160">
    <property type="match status" value="1"/>
</dbReference>
<dbReference type="GO" id="GO:0035091">
    <property type="term" value="F:phosphatidylinositol binding"/>
    <property type="evidence" value="ECO:0007669"/>
    <property type="project" value="InterPro"/>
</dbReference>
<dbReference type="PANTHER" id="PTHR19920:SF0">
    <property type="entry name" value="CYTOSOLIC IRON-SULFUR PROTEIN ASSEMBLY PROTEIN CIAO1-RELATED"/>
    <property type="match status" value="1"/>
</dbReference>
<feature type="compositionally biased region" description="Basic and acidic residues" evidence="6">
    <location>
        <begin position="2230"/>
        <end position="2257"/>
    </location>
</feature>
<organism evidence="9 10">
    <name type="scientific">Ceratobasidium theobromae</name>
    <dbReference type="NCBI Taxonomy" id="1582974"/>
    <lineage>
        <taxon>Eukaryota</taxon>
        <taxon>Fungi</taxon>
        <taxon>Dikarya</taxon>
        <taxon>Basidiomycota</taxon>
        <taxon>Agaricomycotina</taxon>
        <taxon>Agaricomycetes</taxon>
        <taxon>Cantharellales</taxon>
        <taxon>Ceratobasidiaceae</taxon>
        <taxon>Ceratobasidium</taxon>
    </lineage>
</organism>
<dbReference type="InterPro" id="IPR038425">
    <property type="entry name" value="GAT_sf"/>
</dbReference>
<accession>A0A5N5QCG9</accession>
<dbReference type="InterPro" id="IPR036638">
    <property type="entry name" value="HLH_DNA-bd_sf"/>
</dbReference>